<feature type="compositionally biased region" description="Polar residues" evidence="1">
    <location>
        <begin position="320"/>
        <end position="329"/>
    </location>
</feature>
<keyword evidence="2" id="KW-0472">Membrane</keyword>
<comment type="caution">
    <text evidence="3">The sequence shown here is derived from an EMBL/GenBank/DDBJ whole genome shotgun (WGS) entry which is preliminary data.</text>
</comment>
<dbReference type="GeneID" id="31232037"/>
<dbReference type="Proteomes" id="UP001595908">
    <property type="component" value="Unassembled WGS sequence"/>
</dbReference>
<name>A0ABV9V3F8_STRAZ</name>
<evidence type="ECO:0008006" key="5">
    <source>
        <dbReference type="Google" id="ProtNLM"/>
    </source>
</evidence>
<sequence>MADEQYEWLDADAAEMLLRGEPVEPVGDHARTEARRLEAALGALRIPGPPGGELPGEAAVLAAFREASGGGKRMAGEAGPAGLAGQDALHTVRIGTGPAAPRRRPRWSRPVRYGLAVSLAGCALGGVAVAAGTGMLPAPFGGHGSPVPATSVSAAASPEELETEVPDAREQAPLPSGTPRAPRPPAPPDAPEGGTAGGDGPAGQDGGGTPDREDTGRDSGTTGGTQDGTDGREVPGDRSPAEVYKKSVKACRDYREDALSPEDERRLLRLADGERNLDRFCDRLLNPADRDGGSGADEDGQGDDKNSGGGKGGDGEGSLPSITFRTQSAEGHADDAPQDGPDARPTAGPTASSLSMLLPATR</sequence>
<keyword evidence="2" id="KW-1133">Transmembrane helix</keyword>
<accession>A0ABV9V3F8</accession>
<reference evidence="4" key="1">
    <citation type="journal article" date="2019" name="Int. J. Syst. Evol. Microbiol.">
        <title>The Global Catalogue of Microorganisms (GCM) 10K type strain sequencing project: providing services to taxonomists for standard genome sequencing and annotation.</title>
        <authorList>
            <consortium name="The Broad Institute Genomics Platform"/>
            <consortium name="The Broad Institute Genome Sequencing Center for Infectious Disease"/>
            <person name="Wu L."/>
            <person name="Ma J."/>
        </authorList>
    </citation>
    <scope>NUCLEOTIDE SEQUENCE [LARGE SCALE GENOMIC DNA]</scope>
    <source>
        <strain evidence="4">ICMP 257</strain>
    </source>
</reference>
<feature type="compositionally biased region" description="Basic and acidic residues" evidence="1">
    <location>
        <begin position="229"/>
        <end position="292"/>
    </location>
</feature>
<evidence type="ECO:0000313" key="3">
    <source>
        <dbReference type="EMBL" id="MFC4977544.1"/>
    </source>
</evidence>
<evidence type="ECO:0000256" key="1">
    <source>
        <dbReference type="SAM" id="MobiDB-lite"/>
    </source>
</evidence>
<feature type="compositionally biased region" description="Low complexity" evidence="1">
    <location>
        <begin position="149"/>
        <end position="158"/>
    </location>
</feature>
<keyword evidence="4" id="KW-1185">Reference proteome</keyword>
<dbReference type="EMBL" id="JBHSJE010000001">
    <property type="protein sequence ID" value="MFC4977544.1"/>
    <property type="molecule type" value="Genomic_DNA"/>
</dbReference>
<feature type="compositionally biased region" description="Pro residues" evidence="1">
    <location>
        <begin position="181"/>
        <end position="190"/>
    </location>
</feature>
<organism evidence="3 4">
    <name type="scientific">Streptomyces atroolivaceus</name>
    <dbReference type="NCBI Taxonomy" id="66869"/>
    <lineage>
        <taxon>Bacteria</taxon>
        <taxon>Bacillati</taxon>
        <taxon>Actinomycetota</taxon>
        <taxon>Actinomycetes</taxon>
        <taxon>Kitasatosporales</taxon>
        <taxon>Streptomycetaceae</taxon>
        <taxon>Streptomyces</taxon>
    </lineage>
</organism>
<keyword evidence="2" id="KW-0812">Transmembrane</keyword>
<evidence type="ECO:0000313" key="4">
    <source>
        <dbReference type="Proteomes" id="UP001595908"/>
    </source>
</evidence>
<feature type="region of interest" description="Disordered" evidence="1">
    <location>
        <begin position="149"/>
        <end position="362"/>
    </location>
</feature>
<feature type="compositionally biased region" description="Gly residues" evidence="1">
    <location>
        <begin position="307"/>
        <end position="316"/>
    </location>
</feature>
<feature type="compositionally biased region" description="Gly residues" evidence="1">
    <location>
        <begin position="194"/>
        <end position="209"/>
    </location>
</feature>
<proteinExistence type="predicted"/>
<gene>
    <name evidence="3" type="ORF">ACFPL4_04100</name>
</gene>
<evidence type="ECO:0000256" key="2">
    <source>
        <dbReference type="SAM" id="Phobius"/>
    </source>
</evidence>
<dbReference type="RefSeq" id="WP_033297774.1">
    <property type="nucleotide sequence ID" value="NZ_JBHSJE010000001.1"/>
</dbReference>
<feature type="transmembrane region" description="Helical" evidence="2">
    <location>
        <begin position="113"/>
        <end position="136"/>
    </location>
</feature>
<protein>
    <recommendedName>
        <fullName evidence="5">Extensin</fullName>
    </recommendedName>
</protein>